<sequence length="95" mass="10735">MTKAYLQISMNIPAENRETAAAIYRQYLQPFLNTIKGAQSKELLVRAEGLQVLHGFETTEDAQAYLMSDLFNKDVVTALKPCLQNNPDIRIYSVV</sequence>
<evidence type="ECO:0000313" key="1">
    <source>
        <dbReference type="EMBL" id="SDC59062.1"/>
    </source>
</evidence>
<reference evidence="2" key="1">
    <citation type="submission" date="2016-10" db="EMBL/GenBank/DDBJ databases">
        <authorList>
            <person name="Varghese N."/>
            <person name="Submissions S."/>
        </authorList>
    </citation>
    <scope>NUCLEOTIDE SEQUENCE [LARGE SCALE GENOMIC DNA]</scope>
    <source>
        <strain evidence="2">DSM 25811 / CCM 8410 / LMG 26954 / E90</strain>
    </source>
</reference>
<organism evidence="1 2">
    <name type="scientific">Niabella drilacis (strain DSM 25811 / CCM 8410 / CCUG 62505 / LMG 26954 / E90)</name>
    <dbReference type="NCBI Taxonomy" id="1285928"/>
    <lineage>
        <taxon>Bacteria</taxon>
        <taxon>Pseudomonadati</taxon>
        <taxon>Bacteroidota</taxon>
        <taxon>Chitinophagia</taxon>
        <taxon>Chitinophagales</taxon>
        <taxon>Chitinophagaceae</taxon>
        <taxon>Niabella</taxon>
    </lineage>
</organism>
<evidence type="ECO:0000313" key="2">
    <source>
        <dbReference type="Proteomes" id="UP000198757"/>
    </source>
</evidence>
<dbReference type="OrthoDB" id="1163038at2"/>
<dbReference type="STRING" id="1285928.SAMN04487894_10340"/>
<name>A0A1G6MU73_NIADE</name>
<proteinExistence type="predicted"/>
<gene>
    <name evidence="1" type="ORF">SAMN04487894_10340</name>
</gene>
<dbReference type="Proteomes" id="UP000198757">
    <property type="component" value="Unassembled WGS sequence"/>
</dbReference>
<protein>
    <recommendedName>
        <fullName evidence="3">Quinol monooxygenase YgiN</fullName>
    </recommendedName>
</protein>
<keyword evidence="2" id="KW-1185">Reference proteome</keyword>
<dbReference type="AlphaFoldDB" id="A0A1G6MU73"/>
<accession>A0A1G6MU73</accession>
<dbReference type="EMBL" id="FMZO01000003">
    <property type="protein sequence ID" value="SDC59062.1"/>
    <property type="molecule type" value="Genomic_DNA"/>
</dbReference>
<evidence type="ECO:0008006" key="3">
    <source>
        <dbReference type="Google" id="ProtNLM"/>
    </source>
</evidence>